<evidence type="ECO:0000256" key="8">
    <source>
        <dbReference type="HAMAP-Rule" id="MF_01416"/>
    </source>
</evidence>
<reference evidence="9 10" key="1">
    <citation type="submission" date="2020-01" db="EMBL/GenBank/DDBJ databases">
        <title>Sphingomonas sp. strain CSW-10.</title>
        <authorList>
            <person name="Chen W.-M."/>
        </authorList>
    </citation>
    <scope>NUCLEOTIDE SEQUENCE [LARGE SCALE GENOMIC DNA]</scope>
    <source>
        <strain evidence="9 10">CSW-10</strain>
    </source>
</reference>
<keyword evidence="7 8" id="KW-0066">ATP synthesis</keyword>
<evidence type="ECO:0000313" key="10">
    <source>
        <dbReference type="Proteomes" id="UP000503018"/>
    </source>
</evidence>
<keyword evidence="10" id="KW-1185">Reference proteome</keyword>
<evidence type="ECO:0000313" key="9">
    <source>
        <dbReference type="EMBL" id="QJQ33275.1"/>
    </source>
</evidence>
<comment type="similarity">
    <text evidence="8">Belongs to the ATPase delta chain family.</text>
</comment>
<dbReference type="HAMAP" id="MF_01416">
    <property type="entry name" value="ATP_synth_delta_bact"/>
    <property type="match status" value="1"/>
</dbReference>
<dbReference type="PRINTS" id="PR00125">
    <property type="entry name" value="ATPASEDELTA"/>
</dbReference>
<dbReference type="AlphaFoldDB" id="A0A6M4AVZ8"/>
<dbReference type="EMBL" id="CP053015">
    <property type="protein sequence ID" value="QJQ33275.1"/>
    <property type="molecule type" value="Genomic_DNA"/>
</dbReference>
<evidence type="ECO:0000256" key="5">
    <source>
        <dbReference type="ARBA" id="ARBA00023136"/>
    </source>
</evidence>
<dbReference type="InterPro" id="IPR000711">
    <property type="entry name" value="ATPase_OSCP/dsu"/>
</dbReference>
<dbReference type="Proteomes" id="UP000503018">
    <property type="component" value="Chromosome"/>
</dbReference>
<dbReference type="RefSeq" id="WP_169947367.1">
    <property type="nucleotide sequence ID" value="NZ_CP053015.1"/>
</dbReference>
<keyword evidence="5 8" id="KW-0472">Membrane</keyword>
<dbReference type="Gene3D" id="1.10.520.20">
    <property type="entry name" value="N-terminal domain of the delta subunit of the F1F0-ATP synthase"/>
    <property type="match status" value="1"/>
</dbReference>
<comment type="subcellular location">
    <subcellularLocation>
        <location evidence="8">Cell membrane</location>
        <topology evidence="8">Peripheral membrane protein</topology>
    </subcellularLocation>
    <subcellularLocation>
        <location evidence="1">Membrane</location>
    </subcellularLocation>
</comment>
<evidence type="ECO:0000256" key="7">
    <source>
        <dbReference type="ARBA" id="ARBA00023310"/>
    </source>
</evidence>
<keyword evidence="2 8" id="KW-0813">Transport</keyword>
<dbReference type="PROSITE" id="PS00389">
    <property type="entry name" value="ATPASE_DELTA"/>
    <property type="match status" value="1"/>
</dbReference>
<dbReference type="Pfam" id="PF00213">
    <property type="entry name" value="OSCP"/>
    <property type="match status" value="1"/>
</dbReference>
<evidence type="ECO:0000256" key="3">
    <source>
        <dbReference type="ARBA" id="ARBA00022781"/>
    </source>
</evidence>
<comment type="function">
    <text evidence="8">F(1)F(0) ATP synthase produces ATP from ADP in the presence of a proton or sodium gradient. F-type ATPases consist of two structural domains, F(1) containing the extramembraneous catalytic core and F(0) containing the membrane proton channel, linked together by a central stalk and a peripheral stalk. During catalysis, ATP synthesis in the catalytic domain of F(1) is coupled via a rotary mechanism of the central stalk subunits to proton translocation.</text>
</comment>
<keyword evidence="4 8" id="KW-0406">Ion transport</keyword>
<keyword evidence="3 8" id="KW-0375">Hydrogen ion transport</keyword>
<dbReference type="GO" id="GO:0045259">
    <property type="term" value="C:proton-transporting ATP synthase complex"/>
    <property type="evidence" value="ECO:0007669"/>
    <property type="project" value="UniProtKB-KW"/>
</dbReference>
<dbReference type="NCBIfam" id="NF004406">
    <property type="entry name" value="PRK05758.3-2"/>
    <property type="match status" value="1"/>
</dbReference>
<dbReference type="NCBIfam" id="TIGR01145">
    <property type="entry name" value="ATP_synt_delta"/>
    <property type="match status" value="1"/>
</dbReference>
<dbReference type="InterPro" id="IPR026015">
    <property type="entry name" value="ATP_synth_OSCP/delta_N_sf"/>
</dbReference>
<evidence type="ECO:0000256" key="2">
    <source>
        <dbReference type="ARBA" id="ARBA00022448"/>
    </source>
</evidence>
<keyword evidence="8" id="KW-1003">Cell membrane</keyword>
<sequence length="184" mass="18754">MEHSGGMQASLAGRYALALFDLAQDGSALPAVEASVAKLGDALTASPELKALVTSPVISRADAGRAVAGVAQSLKLDPLTTKFLGVLAKNRRLGELGNVVRAFANLAAAHRGEASADVTSAHPLSDAQVKALKAKLAGRLGRDVAVNLSVDPAILGGLVVKVGSRLVDSSIRTRLNTLAQAMKG</sequence>
<evidence type="ECO:0000256" key="4">
    <source>
        <dbReference type="ARBA" id="ARBA00023065"/>
    </source>
</evidence>
<evidence type="ECO:0000256" key="6">
    <source>
        <dbReference type="ARBA" id="ARBA00023196"/>
    </source>
</evidence>
<dbReference type="InterPro" id="IPR020781">
    <property type="entry name" value="ATPase_OSCP/d_CS"/>
</dbReference>
<gene>
    <name evidence="8" type="primary">atpH</name>
    <name evidence="9" type="ORF">GV829_13200</name>
</gene>
<dbReference type="GO" id="GO:0005886">
    <property type="term" value="C:plasma membrane"/>
    <property type="evidence" value="ECO:0007669"/>
    <property type="project" value="UniProtKB-SubCell"/>
</dbReference>
<dbReference type="KEGG" id="slan:GV829_13200"/>
<protein>
    <recommendedName>
        <fullName evidence="8">ATP synthase subunit delta</fullName>
    </recommendedName>
    <alternativeName>
        <fullName evidence="8">ATP synthase F(1) sector subunit delta</fullName>
    </alternativeName>
    <alternativeName>
        <fullName evidence="8">F-type ATPase subunit delta</fullName>
        <shortName evidence="8">F-ATPase subunit delta</shortName>
    </alternativeName>
</protein>
<name>A0A6M4AVZ8_9SPHN</name>
<dbReference type="SUPFAM" id="SSF47928">
    <property type="entry name" value="N-terminal domain of the delta subunit of the F1F0-ATP synthase"/>
    <property type="match status" value="1"/>
</dbReference>
<dbReference type="PANTHER" id="PTHR11910">
    <property type="entry name" value="ATP SYNTHASE DELTA CHAIN"/>
    <property type="match status" value="1"/>
</dbReference>
<accession>A0A6M4AVZ8</accession>
<comment type="function">
    <text evidence="8">This protein is part of the stalk that links CF(0) to CF(1). It either transmits conformational changes from CF(0) to CF(1) or is implicated in proton conduction.</text>
</comment>
<evidence type="ECO:0000256" key="1">
    <source>
        <dbReference type="ARBA" id="ARBA00004370"/>
    </source>
</evidence>
<dbReference type="GO" id="GO:0046933">
    <property type="term" value="F:proton-transporting ATP synthase activity, rotational mechanism"/>
    <property type="evidence" value="ECO:0007669"/>
    <property type="project" value="UniProtKB-UniRule"/>
</dbReference>
<organism evidence="9 10">
    <name type="scientific">Sphingomonas lacunae</name>
    <dbReference type="NCBI Taxonomy" id="2698828"/>
    <lineage>
        <taxon>Bacteria</taxon>
        <taxon>Pseudomonadati</taxon>
        <taxon>Pseudomonadota</taxon>
        <taxon>Alphaproteobacteria</taxon>
        <taxon>Sphingomonadales</taxon>
        <taxon>Sphingomonadaceae</taxon>
        <taxon>Sphingomonas</taxon>
    </lineage>
</organism>
<keyword evidence="6 8" id="KW-0139">CF(1)</keyword>
<proteinExistence type="inferred from homology"/>